<dbReference type="RefSeq" id="WP_193905665.1">
    <property type="nucleotide sequence ID" value="NZ_JADEXG010000011.1"/>
</dbReference>
<feature type="transmembrane region" description="Helical" evidence="1">
    <location>
        <begin position="34"/>
        <end position="56"/>
    </location>
</feature>
<evidence type="ECO:0000313" key="2">
    <source>
        <dbReference type="EMBL" id="MBE9077006.1"/>
    </source>
</evidence>
<organism evidence="2 3">
    <name type="scientific">Vasconcelosia minhoensis LEGE 07310</name>
    <dbReference type="NCBI Taxonomy" id="915328"/>
    <lineage>
        <taxon>Bacteria</taxon>
        <taxon>Bacillati</taxon>
        <taxon>Cyanobacteriota</taxon>
        <taxon>Cyanophyceae</taxon>
        <taxon>Nodosilineales</taxon>
        <taxon>Cymatolegaceae</taxon>
        <taxon>Vasconcelosia</taxon>
        <taxon>Vasconcelosia minhoensis</taxon>
    </lineage>
</organism>
<reference evidence="2" key="1">
    <citation type="submission" date="2020-10" db="EMBL/GenBank/DDBJ databases">
        <authorList>
            <person name="Castelo-Branco R."/>
            <person name="Eusebio N."/>
            <person name="Adriana R."/>
            <person name="Vieira A."/>
            <person name="Brugerolle De Fraissinette N."/>
            <person name="Rezende De Castro R."/>
            <person name="Schneider M.P."/>
            <person name="Vasconcelos V."/>
            <person name="Leao P.N."/>
        </authorList>
    </citation>
    <scope>NUCLEOTIDE SEQUENCE</scope>
    <source>
        <strain evidence="2">LEGE 07310</strain>
    </source>
</reference>
<keyword evidence="1" id="KW-1133">Transmembrane helix</keyword>
<proteinExistence type="predicted"/>
<keyword evidence="3" id="KW-1185">Reference proteome</keyword>
<gene>
    <name evidence="2" type="ORF">IQ241_06795</name>
</gene>
<keyword evidence="1" id="KW-0812">Transmembrane</keyword>
<evidence type="ECO:0000313" key="3">
    <source>
        <dbReference type="Proteomes" id="UP000636505"/>
    </source>
</evidence>
<comment type="caution">
    <text evidence="2">The sequence shown here is derived from an EMBL/GenBank/DDBJ whole genome shotgun (WGS) entry which is preliminary data.</text>
</comment>
<protein>
    <submittedName>
        <fullName evidence="2">Uncharacterized protein</fullName>
    </submittedName>
</protein>
<accession>A0A8J7AA88</accession>
<sequence>MNGLKLDAPLDEAWVVHIYDRNRRLRCTLSPSHVWTFFAGLGMGALAAIVGVNLSLSAAPQSSTAALPTAANGQPAQPNELLLRLD</sequence>
<name>A0A8J7AA88_9CYAN</name>
<dbReference type="Proteomes" id="UP000636505">
    <property type="component" value="Unassembled WGS sequence"/>
</dbReference>
<evidence type="ECO:0000256" key="1">
    <source>
        <dbReference type="SAM" id="Phobius"/>
    </source>
</evidence>
<dbReference type="AlphaFoldDB" id="A0A8J7AA88"/>
<dbReference type="EMBL" id="JADEXG010000011">
    <property type="protein sequence ID" value="MBE9077006.1"/>
    <property type="molecule type" value="Genomic_DNA"/>
</dbReference>
<keyword evidence="1" id="KW-0472">Membrane</keyword>